<keyword evidence="2" id="KW-1185">Reference proteome</keyword>
<feature type="non-terminal residue" evidence="1">
    <location>
        <position position="122"/>
    </location>
</feature>
<organism evidence="1 2">
    <name type="scientific">Dentiscutata heterogama</name>
    <dbReference type="NCBI Taxonomy" id="1316150"/>
    <lineage>
        <taxon>Eukaryota</taxon>
        <taxon>Fungi</taxon>
        <taxon>Fungi incertae sedis</taxon>
        <taxon>Mucoromycota</taxon>
        <taxon>Glomeromycotina</taxon>
        <taxon>Glomeromycetes</taxon>
        <taxon>Diversisporales</taxon>
        <taxon>Gigasporaceae</taxon>
        <taxon>Dentiscutata</taxon>
    </lineage>
</organism>
<proteinExistence type="predicted"/>
<evidence type="ECO:0000313" key="1">
    <source>
        <dbReference type="EMBL" id="CAG8482665.1"/>
    </source>
</evidence>
<dbReference type="EMBL" id="CAJVPU010001507">
    <property type="protein sequence ID" value="CAG8482665.1"/>
    <property type="molecule type" value="Genomic_DNA"/>
</dbReference>
<comment type="caution">
    <text evidence="1">The sequence shown here is derived from an EMBL/GenBank/DDBJ whole genome shotgun (WGS) entry which is preliminary data.</text>
</comment>
<dbReference type="Proteomes" id="UP000789702">
    <property type="component" value="Unassembled WGS sequence"/>
</dbReference>
<protein>
    <submittedName>
        <fullName evidence="1">2043_t:CDS:1</fullName>
    </submittedName>
</protein>
<reference evidence="1" key="1">
    <citation type="submission" date="2021-06" db="EMBL/GenBank/DDBJ databases">
        <authorList>
            <person name="Kallberg Y."/>
            <person name="Tangrot J."/>
            <person name="Rosling A."/>
        </authorList>
    </citation>
    <scope>NUCLEOTIDE SEQUENCE</scope>
    <source>
        <strain evidence="1">IL203A</strain>
    </source>
</reference>
<accession>A0ACA9KML0</accession>
<sequence length="122" mass="14310">MIQDFQEDMADIKLRIKYSDIQNVSSSHHYFLRTEDLKDSVMKRLKNQTFVDMNNLNAIYQVGFKVLRTIDNKIYNSNKDELSPSIVQAKNYEDIMKTIKNIDVFNANNQAIYNEAISKHSQ</sequence>
<evidence type="ECO:0000313" key="2">
    <source>
        <dbReference type="Proteomes" id="UP000789702"/>
    </source>
</evidence>
<gene>
    <name evidence="1" type="ORF">DHETER_LOCUS2195</name>
</gene>
<name>A0ACA9KML0_9GLOM</name>